<evidence type="ECO:0000256" key="1">
    <source>
        <dbReference type="ARBA" id="ARBA00004496"/>
    </source>
</evidence>
<comment type="caution">
    <text evidence="11">The sequence shown here is derived from an EMBL/GenBank/DDBJ whole genome shotgun (WGS) entry which is preliminary data.</text>
</comment>
<dbReference type="InterPro" id="IPR026258">
    <property type="entry name" value="SRP68"/>
</dbReference>
<dbReference type="GO" id="GO:0006614">
    <property type="term" value="P:SRP-dependent cotranslational protein targeting to membrane"/>
    <property type="evidence" value="ECO:0007669"/>
    <property type="project" value="InterPro"/>
</dbReference>
<keyword evidence="7" id="KW-0539">Nucleus</keyword>
<evidence type="ECO:0000256" key="7">
    <source>
        <dbReference type="ARBA" id="ARBA00023242"/>
    </source>
</evidence>
<comment type="subcellular location">
    <subcellularLocation>
        <location evidence="1">Cytoplasm</location>
    </subcellularLocation>
    <subcellularLocation>
        <location evidence="2">Nucleus</location>
        <location evidence="2">Nucleolus</location>
    </subcellularLocation>
</comment>
<dbReference type="GO" id="GO:0005047">
    <property type="term" value="F:signal recognition particle binding"/>
    <property type="evidence" value="ECO:0007669"/>
    <property type="project" value="InterPro"/>
</dbReference>
<dbReference type="CDD" id="cd15481">
    <property type="entry name" value="SRP68-RBD"/>
    <property type="match status" value="1"/>
</dbReference>
<keyword evidence="6" id="KW-0733">Signal recognition particle</keyword>
<evidence type="ECO:0000313" key="12">
    <source>
        <dbReference type="Proteomes" id="UP000325902"/>
    </source>
</evidence>
<keyword evidence="4" id="KW-0963">Cytoplasm</keyword>
<dbReference type="InterPro" id="IPR038253">
    <property type="entry name" value="SRP68_N_sf"/>
</dbReference>
<keyword evidence="12" id="KW-1185">Reference proteome</keyword>
<dbReference type="GO" id="GO:0030942">
    <property type="term" value="F:endoplasmic reticulum signal peptide binding"/>
    <property type="evidence" value="ECO:0007669"/>
    <property type="project" value="InterPro"/>
</dbReference>
<evidence type="ECO:0000256" key="3">
    <source>
        <dbReference type="ARBA" id="ARBA00009352"/>
    </source>
</evidence>
<evidence type="ECO:0000256" key="10">
    <source>
        <dbReference type="SAM" id="MobiDB-lite"/>
    </source>
</evidence>
<evidence type="ECO:0000256" key="8">
    <source>
        <dbReference type="ARBA" id="ARBA00023274"/>
    </source>
</evidence>
<name>A0A5N5DF81_9PEZI</name>
<sequence>MAVAEVSARSASTIERLALAIEKTGRPNHFPARVIAGLPTAYAPTPPVFLVAVLHLTASPTAPMDITAFIVAQRDEALLLGDYNTYRQTCSRRILTLRKRTGRATPKNAKYSAKAPIAADDIAKSHDFVHLFLFTAERAWAHAMYMKSVHAEDNADKSITGSTRKHIISRLHKAAHTANELASLLADQSTGATPTDQLEAQAYVYSLRGAEEFEKQAEGIHLRSPQSPDQRWKACLVNYSGARIIYNALLQTTKKDLYKEFLASTVDPSIRYAAYQSRLPRTVSVATVARQYFPKEDAALLSAVETIYPDALKDETVAAGKGEDSVEKIPNTITWRSRTANIVDAAVGQALAAVTSAEARLSAFLTSASPETSFRDKAAAYDEVLIASQDASDSTRHAIEELEKEGVSEGDSRMQDLRVTDLAVNYDLIGWRVGRNRVLIGLDDGAVLHSENIKKPKKPRKDGKEWVEKEEGTGRKLARIRERNVLYDSILQSIDSVKDLRGAMRDAAFIEELDGKRAYYRALKCLNLGYSHALLSQSKNALALYARALDLAAKAVATGTSESSSAPPKLDISREQAESLHRRLEGAVQQFRALVDLQSHAAGGGDDAAANKGVVPTPIAERLNQYPPEGVDLKNLVEWPPRLQSVPVKPLFLDVAFNYIDYPGRAKAVVESEGGGVKLDQAQGKAEEPKKKGWFGFGR</sequence>
<accession>A0A5N5DF81</accession>
<dbReference type="GO" id="GO:0008312">
    <property type="term" value="F:7S RNA binding"/>
    <property type="evidence" value="ECO:0007669"/>
    <property type="project" value="InterPro"/>
</dbReference>
<organism evidence="11 12">
    <name type="scientific">Lasiodiplodia theobromae</name>
    <dbReference type="NCBI Taxonomy" id="45133"/>
    <lineage>
        <taxon>Eukaryota</taxon>
        <taxon>Fungi</taxon>
        <taxon>Dikarya</taxon>
        <taxon>Ascomycota</taxon>
        <taxon>Pezizomycotina</taxon>
        <taxon>Dothideomycetes</taxon>
        <taxon>Dothideomycetes incertae sedis</taxon>
        <taxon>Botryosphaeriales</taxon>
        <taxon>Botryosphaeriaceae</taxon>
        <taxon>Lasiodiplodia</taxon>
    </lineage>
</organism>
<proteinExistence type="inferred from homology"/>
<dbReference type="EMBL" id="VCHE01000025">
    <property type="protein sequence ID" value="KAB2576341.1"/>
    <property type="molecule type" value="Genomic_DNA"/>
</dbReference>
<evidence type="ECO:0000256" key="2">
    <source>
        <dbReference type="ARBA" id="ARBA00004604"/>
    </source>
</evidence>
<feature type="region of interest" description="Disordered" evidence="10">
    <location>
        <begin position="680"/>
        <end position="699"/>
    </location>
</feature>
<keyword evidence="8" id="KW-0687">Ribonucleoprotein</keyword>
<evidence type="ECO:0000256" key="6">
    <source>
        <dbReference type="ARBA" id="ARBA00023135"/>
    </source>
</evidence>
<protein>
    <recommendedName>
        <fullName evidence="9">Signal recognition particle subunit SRP68</fullName>
    </recommendedName>
</protein>
<gene>
    <name evidence="11" type="primary">Srp68</name>
    <name evidence="11" type="ORF">DBV05_g5148</name>
</gene>
<evidence type="ECO:0000256" key="4">
    <source>
        <dbReference type="ARBA" id="ARBA00022490"/>
    </source>
</evidence>
<dbReference type="GO" id="GO:0005730">
    <property type="term" value="C:nucleolus"/>
    <property type="evidence" value="ECO:0007669"/>
    <property type="project" value="UniProtKB-SubCell"/>
</dbReference>
<dbReference type="GO" id="GO:0005786">
    <property type="term" value="C:signal recognition particle, endoplasmic reticulum targeting"/>
    <property type="evidence" value="ECO:0007669"/>
    <property type="project" value="UniProtKB-KW"/>
</dbReference>
<reference evidence="11 12" key="1">
    <citation type="journal article" date="2019" name="Sci. Rep.">
        <title>A multi-omics analysis of the grapevine pathogen Lasiodiplodia theobromae reveals that temperature affects the expression of virulence- and pathogenicity-related genes.</title>
        <authorList>
            <person name="Felix C."/>
            <person name="Meneses R."/>
            <person name="Goncalves M.F.M."/>
            <person name="Tilleman L."/>
            <person name="Duarte A.S."/>
            <person name="Jorrin-Novo J.V."/>
            <person name="Van de Peer Y."/>
            <person name="Deforce D."/>
            <person name="Van Nieuwerburgh F."/>
            <person name="Esteves A.C."/>
            <person name="Alves A."/>
        </authorList>
    </citation>
    <scope>NUCLEOTIDE SEQUENCE [LARGE SCALE GENOMIC DNA]</scope>
    <source>
        <strain evidence="11 12">LA-SOL3</strain>
    </source>
</reference>
<evidence type="ECO:0000256" key="9">
    <source>
        <dbReference type="ARBA" id="ARBA00029498"/>
    </source>
</evidence>
<comment type="similarity">
    <text evidence="3">Belongs to the SRP68 family.</text>
</comment>
<dbReference type="PANTHER" id="PTHR12860:SF0">
    <property type="entry name" value="SIGNAL RECOGNITION PARTICLE SUBUNIT SRP68"/>
    <property type="match status" value="1"/>
</dbReference>
<dbReference type="InterPro" id="IPR034652">
    <property type="entry name" value="SRP68-RBD"/>
</dbReference>
<dbReference type="Pfam" id="PF16969">
    <property type="entry name" value="SRP68"/>
    <property type="match status" value="1"/>
</dbReference>
<evidence type="ECO:0000256" key="5">
    <source>
        <dbReference type="ARBA" id="ARBA00022884"/>
    </source>
</evidence>
<dbReference type="Proteomes" id="UP000325902">
    <property type="component" value="Unassembled WGS sequence"/>
</dbReference>
<dbReference type="PIRSF" id="PIRSF038995">
    <property type="entry name" value="SRP68"/>
    <property type="match status" value="1"/>
</dbReference>
<dbReference type="OrthoDB" id="10255118at2759"/>
<dbReference type="PANTHER" id="PTHR12860">
    <property type="entry name" value="SIGNAL RECOGNITION PARTICLE 68 KDA PROTEIN"/>
    <property type="match status" value="1"/>
</dbReference>
<dbReference type="Gene3D" id="1.10.3450.40">
    <property type="entry name" value="Signal recognition particle, SRP68 subunit, RNA-binding domain"/>
    <property type="match status" value="1"/>
</dbReference>
<evidence type="ECO:0000313" key="11">
    <source>
        <dbReference type="EMBL" id="KAB2576341.1"/>
    </source>
</evidence>
<dbReference type="AlphaFoldDB" id="A0A5N5DF81"/>
<keyword evidence="5" id="KW-0694">RNA-binding</keyword>